<dbReference type="AlphaFoldDB" id="A0A5J4Z3Y3"/>
<dbReference type="OMA" id="EHECTEH"/>
<dbReference type="HAMAP" id="MF_01152">
    <property type="entry name" value="DnaJ"/>
    <property type="match status" value="1"/>
</dbReference>
<dbReference type="GO" id="GO:0009408">
    <property type="term" value="P:response to heat"/>
    <property type="evidence" value="ECO:0007669"/>
    <property type="project" value="InterPro"/>
</dbReference>
<dbReference type="InterPro" id="IPR018253">
    <property type="entry name" value="DnaJ_domain_CS"/>
</dbReference>
<keyword evidence="4" id="KW-0862">Zinc</keyword>
<keyword evidence="2" id="KW-0677">Repeat</keyword>
<dbReference type="EMBL" id="VRMN01000001">
    <property type="protein sequence ID" value="KAA8497990.1"/>
    <property type="molecule type" value="Genomic_DNA"/>
</dbReference>
<dbReference type="GO" id="GO:0005524">
    <property type="term" value="F:ATP binding"/>
    <property type="evidence" value="ECO:0007669"/>
    <property type="project" value="InterPro"/>
</dbReference>
<dbReference type="Gene3D" id="1.10.287.110">
    <property type="entry name" value="DnaJ domain"/>
    <property type="match status" value="1"/>
</dbReference>
<dbReference type="GO" id="GO:0030544">
    <property type="term" value="F:Hsp70 protein binding"/>
    <property type="evidence" value="ECO:0007669"/>
    <property type="project" value="InterPro"/>
</dbReference>
<dbReference type="InterPro" id="IPR001623">
    <property type="entry name" value="DnaJ_domain"/>
</dbReference>
<feature type="domain" description="J" evidence="5">
    <location>
        <begin position="45"/>
        <end position="110"/>
    </location>
</feature>
<dbReference type="CDD" id="cd10719">
    <property type="entry name" value="DnaJ_zf"/>
    <property type="match status" value="1"/>
</dbReference>
<dbReference type="InterPro" id="IPR001305">
    <property type="entry name" value="HSP_DnaJ_Cys-rich_dom"/>
</dbReference>
<evidence type="ECO:0000259" key="5">
    <source>
        <dbReference type="PROSITE" id="PS50076"/>
    </source>
</evidence>
<gene>
    <name evidence="6" type="ORF">FVE85_5575</name>
</gene>
<reference evidence="7" key="1">
    <citation type="journal article" date="2019" name="Nat. Commun.">
        <title>Expansion of phycobilisome linker gene families in mesophilic red algae.</title>
        <authorList>
            <person name="Lee J."/>
            <person name="Kim D."/>
            <person name="Bhattacharya D."/>
            <person name="Yoon H.S."/>
        </authorList>
    </citation>
    <scope>NUCLEOTIDE SEQUENCE [LARGE SCALE GENOMIC DNA]</scope>
    <source>
        <strain evidence="7">CCMP 1328</strain>
    </source>
</reference>
<dbReference type="PRINTS" id="PR00625">
    <property type="entry name" value="JDOMAIN"/>
</dbReference>
<dbReference type="GO" id="GO:0051082">
    <property type="term" value="F:unfolded protein binding"/>
    <property type="evidence" value="ECO:0007669"/>
    <property type="project" value="InterPro"/>
</dbReference>
<dbReference type="PROSITE" id="PS50076">
    <property type="entry name" value="DNAJ_2"/>
    <property type="match status" value="1"/>
</dbReference>
<dbReference type="FunFam" id="2.60.260.20:FF:000013">
    <property type="entry name" value="DnaJ subfamily B member 11"/>
    <property type="match status" value="1"/>
</dbReference>
<keyword evidence="7" id="KW-1185">Reference proteome</keyword>
<dbReference type="PANTHER" id="PTHR43888">
    <property type="entry name" value="DNAJ-LIKE-2, ISOFORM A-RELATED"/>
    <property type="match status" value="1"/>
</dbReference>
<evidence type="ECO:0000256" key="1">
    <source>
        <dbReference type="ARBA" id="ARBA00022723"/>
    </source>
</evidence>
<dbReference type="GO" id="GO:0008270">
    <property type="term" value="F:zinc ion binding"/>
    <property type="evidence" value="ECO:0007669"/>
    <property type="project" value="UniProtKB-KW"/>
</dbReference>
<evidence type="ECO:0000313" key="6">
    <source>
        <dbReference type="EMBL" id="KAA8497990.1"/>
    </source>
</evidence>
<protein>
    <submittedName>
        <fullName evidence="6">DnaJ-like shv</fullName>
    </submittedName>
</protein>
<evidence type="ECO:0000313" key="7">
    <source>
        <dbReference type="Proteomes" id="UP000324585"/>
    </source>
</evidence>
<dbReference type="PROSITE" id="PS00636">
    <property type="entry name" value="DNAJ_1"/>
    <property type="match status" value="1"/>
</dbReference>
<dbReference type="Gene3D" id="2.60.260.20">
    <property type="entry name" value="Urease metallochaperone UreE, N-terminal domain"/>
    <property type="match status" value="2"/>
</dbReference>
<sequence length="408" mass="45069">MGREADPSAKRARWWRRRRHVHHVNVVVALIVLILLCGLVLAGSDYYALLGVPKDADAATIKRAYRKKSLQYHPDKNPDDDAAKDKFVQLGQAYEVLSDPEKRSVYDRFGEEGLKQNAGGGGGGGRGGFDPFDSFFDGFGGFDFEFGGRRRGGARGGGSEARKGPSLVVPLFLSLESVYSGDVIEAAHKKQVVCSAWSDCVKKCTTCGGTGWVMSQRQMGFAVMQTRSPCPKCGGKGKISTGNCEKCPKGQFEEVEKVLLIDVEQGAPEMSEVRFEGEADEHDDMNPGDIIFRVQTEPHERFVRMGNDLFHRMNISLREALVGVNRVVKQLDGRSVPIQKSSITLPLQQVRVVGEGLPHFRSDTDKGDMIVEFWVEFPDHLSADQIKQVHALFPEAQAFVGEPPKEEL</sequence>
<keyword evidence="1" id="KW-0479">Metal-binding</keyword>
<dbReference type="Proteomes" id="UP000324585">
    <property type="component" value="Unassembled WGS sequence"/>
</dbReference>
<dbReference type="SUPFAM" id="SSF57938">
    <property type="entry name" value="DnaJ/Hsp40 cysteine-rich domain"/>
    <property type="match status" value="1"/>
</dbReference>
<organism evidence="6 7">
    <name type="scientific">Porphyridium purpureum</name>
    <name type="common">Red alga</name>
    <name type="synonym">Porphyridium cruentum</name>
    <dbReference type="NCBI Taxonomy" id="35688"/>
    <lineage>
        <taxon>Eukaryota</taxon>
        <taxon>Rhodophyta</taxon>
        <taxon>Bangiophyceae</taxon>
        <taxon>Porphyridiales</taxon>
        <taxon>Porphyridiaceae</taxon>
        <taxon>Porphyridium</taxon>
    </lineage>
</organism>
<dbReference type="SUPFAM" id="SSF49493">
    <property type="entry name" value="HSP40/DnaJ peptide-binding domain"/>
    <property type="match status" value="2"/>
</dbReference>
<dbReference type="SMART" id="SM00271">
    <property type="entry name" value="DnaJ"/>
    <property type="match status" value="1"/>
</dbReference>
<name>A0A5J4Z3Y3_PORPP</name>
<dbReference type="CDD" id="cd10747">
    <property type="entry name" value="DnaJ_C"/>
    <property type="match status" value="1"/>
</dbReference>
<dbReference type="InterPro" id="IPR036410">
    <property type="entry name" value="HSP_DnaJ_Cys-rich_dom_sf"/>
</dbReference>
<dbReference type="Pfam" id="PF00684">
    <property type="entry name" value="DnaJ_CXXCXGXG"/>
    <property type="match status" value="1"/>
</dbReference>
<evidence type="ECO:0000256" key="3">
    <source>
        <dbReference type="ARBA" id="ARBA00022771"/>
    </source>
</evidence>
<dbReference type="CDD" id="cd06257">
    <property type="entry name" value="DnaJ"/>
    <property type="match status" value="1"/>
</dbReference>
<dbReference type="OrthoDB" id="550424at2759"/>
<accession>A0A5J4Z3Y3</accession>
<dbReference type="SUPFAM" id="SSF46565">
    <property type="entry name" value="Chaperone J-domain"/>
    <property type="match status" value="1"/>
</dbReference>
<keyword evidence="3" id="KW-0863">Zinc-finger</keyword>
<dbReference type="Pfam" id="PF00226">
    <property type="entry name" value="DnaJ"/>
    <property type="match status" value="1"/>
</dbReference>
<dbReference type="Gene3D" id="2.10.230.10">
    <property type="entry name" value="Heat shock protein DnaJ, cysteine-rich domain"/>
    <property type="match status" value="1"/>
</dbReference>
<dbReference type="Pfam" id="PF01556">
    <property type="entry name" value="DnaJ_C"/>
    <property type="match status" value="1"/>
</dbReference>
<proteinExistence type="inferred from homology"/>
<evidence type="ECO:0000256" key="2">
    <source>
        <dbReference type="ARBA" id="ARBA00022737"/>
    </source>
</evidence>
<dbReference type="InterPro" id="IPR008971">
    <property type="entry name" value="HSP40/DnaJ_pept-bd"/>
</dbReference>
<dbReference type="InterPro" id="IPR012724">
    <property type="entry name" value="DnaJ"/>
</dbReference>
<evidence type="ECO:0000256" key="4">
    <source>
        <dbReference type="ARBA" id="ARBA00022833"/>
    </source>
</evidence>
<comment type="caution">
    <text evidence="6">The sequence shown here is derived from an EMBL/GenBank/DDBJ whole genome shotgun (WGS) entry which is preliminary data.</text>
</comment>
<dbReference type="InterPro" id="IPR002939">
    <property type="entry name" value="DnaJ_C"/>
</dbReference>
<dbReference type="InterPro" id="IPR036869">
    <property type="entry name" value="J_dom_sf"/>
</dbReference>
<dbReference type="InterPro" id="IPR044713">
    <property type="entry name" value="DNJA1/2-like"/>
</dbReference>
<dbReference type="GO" id="GO:0006457">
    <property type="term" value="P:protein folding"/>
    <property type="evidence" value="ECO:0007669"/>
    <property type="project" value="InterPro"/>
</dbReference>